<keyword evidence="4" id="KW-0574">Periplasm</keyword>
<evidence type="ECO:0000256" key="3">
    <source>
        <dbReference type="ARBA" id="ARBA00022729"/>
    </source>
</evidence>
<reference evidence="6 7" key="1">
    <citation type="journal article" date="2020" name="Food Funct.">
        <title>Screening of Lactobacillus salivarius strains from the feces of Chinese populations and the evaluation of their effects against intestinal inflammation in mice.</title>
        <authorList>
            <person name="Zhai Q."/>
            <person name="Shen X."/>
            <person name="Cen S."/>
            <person name="Zhang C."/>
            <person name="Tian F."/>
            <person name="Zhao J."/>
            <person name="Zhang H."/>
            <person name="Xue Y."/>
            <person name="Chen W."/>
        </authorList>
    </citation>
    <scope>NUCLEOTIDE SEQUENCE [LARGE SCALE GENOMIC DNA]</scope>
    <source>
        <strain evidence="6 7">FYNDL5_1.scaf</strain>
    </source>
</reference>
<comment type="caution">
    <text evidence="6">The sequence shown here is derived from an EMBL/GenBank/DDBJ whole genome shotgun (WGS) entry which is preliminary data.</text>
</comment>
<dbReference type="GO" id="GO:0015846">
    <property type="term" value="P:polyamine transport"/>
    <property type="evidence" value="ECO:0007669"/>
    <property type="project" value="InterPro"/>
</dbReference>
<dbReference type="SUPFAM" id="SSF53850">
    <property type="entry name" value="Periplasmic binding protein-like II"/>
    <property type="match status" value="1"/>
</dbReference>
<sequence>MKKLLALMSGIVVIIICLSLGVMKLSSMENTQMNSSSKKVLNIYNWGDYIDPQLIKKFEKQTGYKVNYETFDSNEAMFTKIKQGGTPYDIAVPSDYMIQKMAKEKLLMPLDKQKIKGMNNIDSQFLNLSFDKHNKYSVPYFWGTLGIVYNDKYIKPGEITNWNDLWNSKYRKQILFIDGAREFIGIGLNSLGYSLNSKNDSQINQAYDKLKDLTPNAKAFVADEIKTYMQNNEAPLAVTYSGEASEMLDNNSHLHYVIPDDGTNLWFDNIVIPKTAKNVKGAYEFINFMLEPKNAAQNAEYIGYATPNDKAAKLLPKSITFDKQFYPTKNQMRKMEVYADLGQTYLEKYNDDFLELKMYRQ</sequence>
<name>A0A6N9IU39_9LACO</name>
<gene>
    <name evidence="6" type="ORF">FYL25_07835</name>
</gene>
<dbReference type="EMBL" id="VSUB01000009">
    <property type="protein sequence ID" value="MYY65304.1"/>
    <property type="molecule type" value="Genomic_DNA"/>
</dbReference>
<dbReference type="Proteomes" id="UP000471678">
    <property type="component" value="Unassembled WGS sequence"/>
</dbReference>
<dbReference type="InterPro" id="IPR001188">
    <property type="entry name" value="Sperm_putr-bd"/>
</dbReference>
<dbReference type="Gene3D" id="3.40.190.10">
    <property type="entry name" value="Periplasmic binding protein-like II"/>
    <property type="match status" value="2"/>
</dbReference>
<dbReference type="PRINTS" id="PR00909">
    <property type="entry name" value="SPERMDNBNDNG"/>
</dbReference>
<evidence type="ECO:0000256" key="1">
    <source>
        <dbReference type="ARBA" id="ARBA00004418"/>
    </source>
</evidence>
<dbReference type="AlphaFoldDB" id="A0A6N9IU39"/>
<dbReference type="PIRSF" id="PIRSF019574">
    <property type="entry name" value="Periplasmic_polyamine_BP"/>
    <property type="match status" value="1"/>
</dbReference>
<organism evidence="6 7">
    <name type="scientific">Ligilactobacillus salivarius</name>
    <dbReference type="NCBI Taxonomy" id="1624"/>
    <lineage>
        <taxon>Bacteria</taxon>
        <taxon>Bacillati</taxon>
        <taxon>Bacillota</taxon>
        <taxon>Bacilli</taxon>
        <taxon>Lactobacillales</taxon>
        <taxon>Lactobacillaceae</taxon>
        <taxon>Ligilactobacillus</taxon>
    </lineage>
</organism>
<keyword evidence="3" id="KW-0732">Signal</keyword>
<accession>A0A6N9IU39</accession>
<dbReference type="RefSeq" id="WP_161022817.1">
    <property type="nucleotide sequence ID" value="NZ_VSUB01000009.1"/>
</dbReference>
<proteinExistence type="predicted"/>
<evidence type="ECO:0000313" key="6">
    <source>
        <dbReference type="EMBL" id="MYY65304.1"/>
    </source>
</evidence>
<dbReference type="GO" id="GO:0019808">
    <property type="term" value="F:polyamine binding"/>
    <property type="evidence" value="ECO:0007669"/>
    <property type="project" value="InterPro"/>
</dbReference>
<evidence type="ECO:0000256" key="2">
    <source>
        <dbReference type="ARBA" id="ARBA00022448"/>
    </source>
</evidence>
<dbReference type="Pfam" id="PF13416">
    <property type="entry name" value="SBP_bac_8"/>
    <property type="match status" value="1"/>
</dbReference>
<feature type="binding site" evidence="5">
    <location>
        <position position="96"/>
    </location>
    <ligand>
        <name>spermidine</name>
        <dbReference type="ChEBI" id="CHEBI:57834"/>
    </ligand>
</feature>
<dbReference type="PANTHER" id="PTHR30222">
    <property type="entry name" value="SPERMIDINE/PUTRESCINE-BINDING PERIPLASMIC PROTEIN"/>
    <property type="match status" value="1"/>
</dbReference>
<dbReference type="CDD" id="cd13663">
    <property type="entry name" value="PBP2_PotD_PotF_like_2"/>
    <property type="match status" value="1"/>
</dbReference>
<keyword evidence="2" id="KW-0813">Transport</keyword>
<dbReference type="PANTHER" id="PTHR30222:SF17">
    <property type="entry name" value="SPERMIDINE_PUTRESCINE-BINDING PERIPLASMIC PROTEIN"/>
    <property type="match status" value="1"/>
</dbReference>
<protein>
    <submittedName>
        <fullName evidence="6">ABC transporter substrate-binding protein</fullName>
    </submittedName>
</protein>
<evidence type="ECO:0000256" key="5">
    <source>
        <dbReference type="PIRSR" id="PIRSR019574-1"/>
    </source>
</evidence>
<evidence type="ECO:0000313" key="7">
    <source>
        <dbReference type="Proteomes" id="UP000471678"/>
    </source>
</evidence>
<comment type="subcellular location">
    <subcellularLocation>
        <location evidence="1">Periplasm</location>
    </subcellularLocation>
</comment>
<dbReference type="InterPro" id="IPR006059">
    <property type="entry name" value="SBP"/>
</dbReference>
<evidence type="ECO:0000256" key="4">
    <source>
        <dbReference type="ARBA" id="ARBA00022764"/>
    </source>
</evidence>
<dbReference type="GO" id="GO:0042597">
    <property type="term" value="C:periplasmic space"/>
    <property type="evidence" value="ECO:0007669"/>
    <property type="project" value="UniProtKB-SubCell"/>
</dbReference>